<keyword evidence="10" id="KW-1185">Reference proteome</keyword>
<evidence type="ECO:0000256" key="7">
    <source>
        <dbReference type="RuleBase" id="RU363032"/>
    </source>
</evidence>
<evidence type="ECO:0000256" key="6">
    <source>
        <dbReference type="ARBA" id="ARBA00023136"/>
    </source>
</evidence>
<dbReference type="STRING" id="229921.ADN01_11390"/>
<feature type="transmembrane region" description="Helical" evidence="7">
    <location>
        <begin position="245"/>
        <end position="265"/>
    </location>
</feature>
<evidence type="ECO:0000256" key="3">
    <source>
        <dbReference type="ARBA" id="ARBA00022475"/>
    </source>
</evidence>
<dbReference type="GO" id="GO:0005886">
    <property type="term" value="C:plasma membrane"/>
    <property type="evidence" value="ECO:0007669"/>
    <property type="project" value="UniProtKB-SubCell"/>
</dbReference>
<dbReference type="Gene3D" id="1.10.3720.10">
    <property type="entry name" value="MetI-like"/>
    <property type="match status" value="1"/>
</dbReference>
<evidence type="ECO:0000256" key="4">
    <source>
        <dbReference type="ARBA" id="ARBA00022692"/>
    </source>
</evidence>
<dbReference type="RefSeq" id="WP_062417658.1">
    <property type="nucleotide sequence ID" value="NZ_DF967974.1"/>
</dbReference>
<evidence type="ECO:0000313" key="9">
    <source>
        <dbReference type="EMBL" id="KPL80722.1"/>
    </source>
</evidence>
<dbReference type="InterPro" id="IPR035906">
    <property type="entry name" value="MetI-like_sf"/>
</dbReference>
<dbReference type="EMBL" id="LGCM01000039">
    <property type="protein sequence ID" value="KPL80722.1"/>
    <property type="molecule type" value="Genomic_DNA"/>
</dbReference>
<comment type="caution">
    <text evidence="9">The sequence shown here is derived from an EMBL/GenBank/DDBJ whole genome shotgun (WGS) entry which is preliminary data.</text>
</comment>
<evidence type="ECO:0000256" key="2">
    <source>
        <dbReference type="ARBA" id="ARBA00022448"/>
    </source>
</evidence>
<dbReference type="Proteomes" id="UP000050501">
    <property type="component" value="Unassembled WGS sequence"/>
</dbReference>
<dbReference type="PANTHER" id="PTHR43744">
    <property type="entry name" value="ABC TRANSPORTER PERMEASE PROTEIN MG189-RELATED-RELATED"/>
    <property type="match status" value="1"/>
</dbReference>
<reference evidence="9 10" key="1">
    <citation type="submission" date="2015-07" db="EMBL/GenBank/DDBJ databases">
        <title>Genome sequence of Levilinea saccharolytica DSM 16555.</title>
        <authorList>
            <person name="Hemp J."/>
            <person name="Ward L.M."/>
            <person name="Pace L.A."/>
            <person name="Fischer W.W."/>
        </authorList>
    </citation>
    <scope>NUCLEOTIDE SEQUENCE [LARGE SCALE GENOMIC DNA]</scope>
    <source>
        <strain evidence="9 10">KIBI-1</strain>
    </source>
</reference>
<comment type="subcellular location">
    <subcellularLocation>
        <location evidence="1 7">Cell membrane</location>
        <topology evidence="1 7">Multi-pass membrane protein</topology>
    </subcellularLocation>
</comment>
<keyword evidence="3" id="KW-1003">Cell membrane</keyword>
<protein>
    <submittedName>
        <fullName evidence="9">ABC transporter permease</fullName>
    </submittedName>
</protein>
<feature type="transmembrane region" description="Helical" evidence="7">
    <location>
        <begin position="142"/>
        <end position="159"/>
    </location>
</feature>
<evidence type="ECO:0000259" key="8">
    <source>
        <dbReference type="PROSITE" id="PS50928"/>
    </source>
</evidence>
<accession>A0A0N8GPF1</accession>
<comment type="similarity">
    <text evidence="7">Belongs to the binding-protein-dependent transport system permease family.</text>
</comment>
<keyword evidence="5 7" id="KW-1133">Transmembrane helix</keyword>
<dbReference type="Pfam" id="PF00528">
    <property type="entry name" value="BPD_transp_1"/>
    <property type="match status" value="1"/>
</dbReference>
<keyword evidence="6 7" id="KW-0472">Membrane</keyword>
<keyword evidence="4 7" id="KW-0812">Transmembrane</keyword>
<feature type="transmembrane region" description="Helical" evidence="7">
    <location>
        <begin position="78"/>
        <end position="102"/>
    </location>
</feature>
<dbReference type="PROSITE" id="PS50928">
    <property type="entry name" value="ABC_TM1"/>
    <property type="match status" value="1"/>
</dbReference>
<sequence>MKNYRVSTNIQRFFIYLFLTILLIIVILPIWLLIVNGTRSTVEIQNGISLIPSKYMVTNYKILLSKGLDLPRGFFNSFYISAMTTVVSVYFSLMTAYGLVVYKFRGRKLLYNGILVLVMIPMQLSIIGFYQYMSKLGLADSYWSLILPSIASAGAVFFGKQYLESVVLQDLIDAGRIDGASELGIFHRIMLPIAAPGAFTMGIFAFVGAWNNFFNAFILITSRQKYTLPMLIQTLRGDVYRPEYGAIYLGLAASVIPIIIIYFLFSRYIVNGISMGAVKE</sequence>
<evidence type="ECO:0000256" key="5">
    <source>
        <dbReference type="ARBA" id="ARBA00022989"/>
    </source>
</evidence>
<dbReference type="InterPro" id="IPR000515">
    <property type="entry name" value="MetI-like"/>
</dbReference>
<organism evidence="9 10">
    <name type="scientific">Levilinea saccharolytica</name>
    <dbReference type="NCBI Taxonomy" id="229921"/>
    <lineage>
        <taxon>Bacteria</taxon>
        <taxon>Bacillati</taxon>
        <taxon>Chloroflexota</taxon>
        <taxon>Anaerolineae</taxon>
        <taxon>Anaerolineales</taxon>
        <taxon>Anaerolineaceae</taxon>
        <taxon>Levilinea</taxon>
    </lineage>
</organism>
<feature type="transmembrane region" description="Helical" evidence="7">
    <location>
        <begin position="12"/>
        <end position="34"/>
    </location>
</feature>
<feature type="transmembrane region" description="Helical" evidence="7">
    <location>
        <begin position="109"/>
        <end position="130"/>
    </location>
</feature>
<feature type="domain" description="ABC transmembrane type-1" evidence="8">
    <location>
        <begin position="74"/>
        <end position="265"/>
    </location>
</feature>
<evidence type="ECO:0000256" key="1">
    <source>
        <dbReference type="ARBA" id="ARBA00004651"/>
    </source>
</evidence>
<dbReference type="SUPFAM" id="SSF161098">
    <property type="entry name" value="MetI-like"/>
    <property type="match status" value="1"/>
</dbReference>
<evidence type="ECO:0000313" key="10">
    <source>
        <dbReference type="Proteomes" id="UP000050501"/>
    </source>
</evidence>
<dbReference type="CDD" id="cd06261">
    <property type="entry name" value="TM_PBP2"/>
    <property type="match status" value="1"/>
</dbReference>
<feature type="transmembrane region" description="Helical" evidence="7">
    <location>
        <begin position="189"/>
        <end position="210"/>
    </location>
</feature>
<dbReference type="GO" id="GO:0055085">
    <property type="term" value="P:transmembrane transport"/>
    <property type="evidence" value="ECO:0007669"/>
    <property type="project" value="InterPro"/>
</dbReference>
<dbReference type="OrthoDB" id="9771544at2"/>
<keyword evidence="2 7" id="KW-0813">Transport</keyword>
<dbReference type="PANTHER" id="PTHR43744:SF2">
    <property type="entry name" value="ARABINOOLIGOSACCHARIDES TRANSPORT SYSTEM PERMEASE PROTEIN ARAQ"/>
    <property type="match status" value="1"/>
</dbReference>
<name>A0A0N8GPF1_9CHLR</name>
<proteinExistence type="inferred from homology"/>
<gene>
    <name evidence="9" type="ORF">ADN01_11390</name>
</gene>
<dbReference type="AlphaFoldDB" id="A0A0N8GPF1"/>